<comment type="similarity">
    <text evidence="1">Belongs to the ParB family.</text>
</comment>
<name>A0ABY5XZZ6_9BACT</name>
<proteinExistence type="inferred from homology"/>
<protein>
    <submittedName>
        <fullName evidence="4">ParB/RepB/Spo0J family partition protein</fullName>
    </submittedName>
</protein>
<dbReference type="InterPro" id="IPR041468">
    <property type="entry name" value="HTH_ParB/Spo0J"/>
</dbReference>
<dbReference type="InterPro" id="IPR036086">
    <property type="entry name" value="ParB/Sulfiredoxin_sf"/>
</dbReference>
<dbReference type="Proteomes" id="UP001058120">
    <property type="component" value="Chromosome"/>
</dbReference>
<evidence type="ECO:0000313" key="4">
    <source>
        <dbReference type="EMBL" id="UWX05308.1"/>
    </source>
</evidence>
<accession>A0ABY5XZZ6</accession>
<dbReference type="Gene3D" id="1.10.10.2830">
    <property type="match status" value="1"/>
</dbReference>
<dbReference type="InterPro" id="IPR004437">
    <property type="entry name" value="ParB/RepB/Spo0J"/>
</dbReference>
<dbReference type="RefSeq" id="WP_334314884.1">
    <property type="nucleotide sequence ID" value="NZ_CP065938.1"/>
</dbReference>
<evidence type="ECO:0000256" key="1">
    <source>
        <dbReference type="ARBA" id="ARBA00006295"/>
    </source>
</evidence>
<dbReference type="NCBIfam" id="TIGR00180">
    <property type="entry name" value="parB_part"/>
    <property type="match status" value="1"/>
</dbReference>
<sequence>MKKNTGLGRGLDHLFSRDETQISAEEKKNEVLLVKIDRIKANVHQPRKQFNDESLKELSVSIKNQGVVQPLIVRKLEKDGDYEIVAGERRYRAAKLVGMEELPVIVRNYNNIEAMTIALVENLQREDLNSIDEAKALNELKNAHNLSQEELAEKIGKSRSNVANTLRLLALPEYIKTMIAEDAIKAGHGRALLSVTNQKDQEILAKRIVENQLSVRETETILEYWKKFGTLPKELSEREADKTGKTTAQEQFLPEKLQHIDNKLKDIFHKKASIKGTEDKGSIKIQYRNKDELLYILSVFSIDSKEIK</sequence>
<dbReference type="InterPro" id="IPR001387">
    <property type="entry name" value="Cro/C1-type_HTH"/>
</dbReference>
<dbReference type="Gene3D" id="3.90.1530.30">
    <property type="match status" value="1"/>
</dbReference>
<gene>
    <name evidence="4" type="ORF">JBF11_07580</name>
</gene>
<dbReference type="InterPro" id="IPR003115">
    <property type="entry name" value="ParB_N"/>
</dbReference>
<dbReference type="EMBL" id="CP065938">
    <property type="protein sequence ID" value="UWX05308.1"/>
    <property type="molecule type" value="Genomic_DNA"/>
</dbReference>
<dbReference type="PANTHER" id="PTHR33375">
    <property type="entry name" value="CHROMOSOME-PARTITIONING PROTEIN PARB-RELATED"/>
    <property type="match status" value="1"/>
</dbReference>
<dbReference type="CDD" id="cd00093">
    <property type="entry name" value="HTH_XRE"/>
    <property type="match status" value="1"/>
</dbReference>
<evidence type="ECO:0000256" key="2">
    <source>
        <dbReference type="ARBA" id="ARBA00022829"/>
    </source>
</evidence>
<dbReference type="CDD" id="cd16393">
    <property type="entry name" value="SPO0J_N"/>
    <property type="match status" value="1"/>
</dbReference>
<evidence type="ECO:0000259" key="3">
    <source>
        <dbReference type="PROSITE" id="PS50943"/>
    </source>
</evidence>
<keyword evidence="2" id="KW-0159">Chromosome partition</keyword>
<reference evidence="4" key="1">
    <citation type="submission" date="2020-12" db="EMBL/GenBank/DDBJ databases">
        <title>Taurinivorans muris gen. nov., sp. nov., fundamental and realized metabolic niche of a ubiquitous sulfidogenic bacterium in the murine intestine.</title>
        <authorList>
            <person name="Ye H."/>
            <person name="Hanson B.T."/>
            <person name="Loy A."/>
        </authorList>
    </citation>
    <scope>NUCLEOTIDE SEQUENCE</scope>
    <source>
        <strain evidence="4">LT0009</strain>
    </source>
</reference>
<dbReference type="Pfam" id="PF17762">
    <property type="entry name" value="HTH_ParB"/>
    <property type="match status" value="1"/>
</dbReference>
<feature type="domain" description="HTH cro/C1-type" evidence="3">
    <location>
        <begin position="137"/>
        <end position="164"/>
    </location>
</feature>
<dbReference type="PANTHER" id="PTHR33375:SF1">
    <property type="entry name" value="CHROMOSOME-PARTITIONING PROTEIN PARB-RELATED"/>
    <property type="match status" value="1"/>
</dbReference>
<dbReference type="SUPFAM" id="SSF110849">
    <property type="entry name" value="ParB/Sulfiredoxin"/>
    <property type="match status" value="1"/>
</dbReference>
<dbReference type="PROSITE" id="PS50943">
    <property type="entry name" value="HTH_CROC1"/>
    <property type="match status" value="1"/>
</dbReference>
<keyword evidence="5" id="KW-1185">Reference proteome</keyword>
<dbReference type="InterPro" id="IPR050336">
    <property type="entry name" value="Chromosome_partition/occlusion"/>
</dbReference>
<evidence type="ECO:0000313" key="5">
    <source>
        <dbReference type="Proteomes" id="UP001058120"/>
    </source>
</evidence>
<dbReference type="SMART" id="SM00470">
    <property type="entry name" value="ParB"/>
    <property type="match status" value="1"/>
</dbReference>
<organism evidence="4 5">
    <name type="scientific">Taurinivorans muris</name>
    <dbReference type="NCBI Taxonomy" id="2787751"/>
    <lineage>
        <taxon>Bacteria</taxon>
        <taxon>Pseudomonadati</taxon>
        <taxon>Thermodesulfobacteriota</taxon>
        <taxon>Desulfovibrionia</taxon>
        <taxon>Desulfovibrionales</taxon>
        <taxon>Desulfovibrionaceae</taxon>
        <taxon>Taurinivorans</taxon>
    </lineage>
</organism>
<dbReference type="Pfam" id="PF02195">
    <property type="entry name" value="ParB_N"/>
    <property type="match status" value="1"/>
</dbReference>